<dbReference type="InterPro" id="IPR013114">
    <property type="entry name" value="FabA_FabZ"/>
</dbReference>
<dbReference type="Pfam" id="PF22818">
    <property type="entry name" value="ApeI-like"/>
    <property type="match status" value="1"/>
</dbReference>
<evidence type="ECO:0000313" key="5">
    <source>
        <dbReference type="Proteomes" id="UP001597058"/>
    </source>
</evidence>
<dbReference type="RefSeq" id="WP_381232854.1">
    <property type="nucleotide sequence ID" value="NZ_JBHSKH010000006.1"/>
</dbReference>
<keyword evidence="2 4" id="KW-0456">Lyase</keyword>
<dbReference type="SUPFAM" id="SSF54637">
    <property type="entry name" value="Thioesterase/thiol ester dehydrase-isomerase"/>
    <property type="match status" value="1"/>
</dbReference>
<dbReference type="InterPro" id="IPR029069">
    <property type="entry name" value="HotDog_dom_sf"/>
</dbReference>
<dbReference type="EC" id="4.2.1.-" evidence="4"/>
<proteinExistence type="inferred from homology"/>
<evidence type="ECO:0000259" key="3">
    <source>
        <dbReference type="Pfam" id="PF22818"/>
    </source>
</evidence>
<sequence>MTTTAPQPTAPTAPQDAATAAQSAATAARARAAAGGLPAFDRLLELAEGESAVAVRNVPATLECFTAHFPRHPVLPGVLLLESLAALARTAAGPGAWRLAGVRGVRFKHFVGPGDQVHLTVEVSRHSPQRTECRATARVEGRVVATVRALTLLSATTTREGTA</sequence>
<comment type="similarity">
    <text evidence="1">Belongs to the thioester dehydratase family. FabZ subfamily.</text>
</comment>
<evidence type="ECO:0000256" key="1">
    <source>
        <dbReference type="ARBA" id="ARBA00009174"/>
    </source>
</evidence>
<dbReference type="GO" id="GO:0016829">
    <property type="term" value="F:lyase activity"/>
    <property type="evidence" value="ECO:0007669"/>
    <property type="project" value="UniProtKB-KW"/>
</dbReference>
<organism evidence="4 5">
    <name type="scientific">Streptomyces kaempferi</name>
    <dbReference type="NCBI Taxonomy" id="333725"/>
    <lineage>
        <taxon>Bacteria</taxon>
        <taxon>Bacillati</taxon>
        <taxon>Actinomycetota</taxon>
        <taxon>Actinomycetes</taxon>
        <taxon>Kitasatosporales</taxon>
        <taxon>Streptomycetaceae</taxon>
        <taxon>Streptomyces</taxon>
    </lineage>
</organism>
<name>A0ABW3XRV6_9ACTN</name>
<evidence type="ECO:0000256" key="2">
    <source>
        <dbReference type="ARBA" id="ARBA00023239"/>
    </source>
</evidence>
<accession>A0ABW3XRV6</accession>
<dbReference type="Proteomes" id="UP001597058">
    <property type="component" value="Unassembled WGS sequence"/>
</dbReference>
<dbReference type="PANTHER" id="PTHR30272:SF1">
    <property type="entry name" value="3-HYDROXYACYL-[ACYL-CARRIER-PROTEIN] DEHYDRATASE"/>
    <property type="match status" value="1"/>
</dbReference>
<protein>
    <submittedName>
        <fullName evidence="4">3-hydroxyacyl-ACP dehydratase FabZ family protein</fullName>
        <ecNumber evidence="4">4.2.1.-</ecNumber>
    </submittedName>
</protein>
<dbReference type="InterPro" id="IPR054545">
    <property type="entry name" value="ApeI-like"/>
</dbReference>
<evidence type="ECO:0000313" key="4">
    <source>
        <dbReference type="EMBL" id="MFD1311919.1"/>
    </source>
</evidence>
<reference evidence="5" key="1">
    <citation type="journal article" date="2019" name="Int. J. Syst. Evol. Microbiol.">
        <title>The Global Catalogue of Microorganisms (GCM) 10K type strain sequencing project: providing services to taxonomists for standard genome sequencing and annotation.</title>
        <authorList>
            <consortium name="The Broad Institute Genomics Platform"/>
            <consortium name="The Broad Institute Genome Sequencing Center for Infectious Disease"/>
            <person name="Wu L."/>
            <person name="Ma J."/>
        </authorList>
    </citation>
    <scope>NUCLEOTIDE SEQUENCE [LARGE SCALE GENOMIC DNA]</scope>
    <source>
        <strain evidence="5">CGMCC 4.7020</strain>
    </source>
</reference>
<gene>
    <name evidence="4" type="ORF">ACFQ5X_39750</name>
</gene>
<comment type="caution">
    <text evidence="4">The sequence shown here is derived from an EMBL/GenBank/DDBJ whole genome shotgun (WGS) entry which is preliminary data.</text>
</comment>
<dbReference type="EMBL" id="JBHTMM010000096">
    <property type="protein sequence ID" value="MFD1311919.1"/>
    <property type="molecule type" value="Genomic_DNA"/>
</dbReference>
<feature type="domain" description="ApeI dehydratase-like" evidence="3">
    <location>
        <begin position="49"/>
        <end position="127"/>
    </location>
</feature>
<keyword evidence="5" id="KW-1185">Reference proteome</keyword>
<dbReference type="Gene3D" id="3.10.129.10">
    <property type="entry name" value="Hotdog Thioesterase"/>
    <property type="match status" value="1"/>
</dbReference>
<dbReference type="PANTHER" id="PTHR30272">
    <property type="entry name" value="3-HYDROXYACYL-[ACYL-CARRIER-PROTEIN] DEHYDRATASE"/>
    <property type="match status" value="1"/>
</dbReference>